<name>A0A645ELJ4_9ZZZZ</name>
<organism evidence="1">
    <name type="scientific">bioreactor metagenome</name>
    <dbReference type="NCBI Taxonomy" id="1076179"/>
    <lineage>
        <taxon>unclassified sequences</taxon>
        <taxon>metagenomes</taxon>
        <taxon>ecological metagenomes</taxon>
    </lineage>
</organism>
<accession>A0A645ELJ4</accession>
<sequence>MDVGTHINFYVGRAVNPAHQNPNFPMGYNIKQNIVEGLMEELKKAGKNINVMYL</sequence>
<gene>
    <name evidence="1" type="ORF">SDC9_150092</name>
</gene>
<dbReference type="EMBL" id="VSSQ01048828">
    <property type="protein sequence ID" value="MPN02871.1"/>
    <property type="molecule type" value="Genomic_DNA"/>
</dbReference>
<reference evidence="1" key="1">
    <citation type="submission" date="2019-08" db="EMBL/GenBank/DDBJ databases">
        <authorList>
            <person name="Kucharzyk K."/>
            <person name="Murdoch R.W."/>
            <person name="Higgins S."/>
            <person name="Loffler F."/>
        </authorList>
    </citation>
    <scope>NUCLEOTIDE SEQUENCE</scope>
</reference>
<dbReference type="AlphaFoldDB" id="A0A645ELJ4"/>
<comment type="caution">
    <text evidence="1">The sequence shown here is derived from an EMBL/GenBank/DDBJ whole genome shotgun (WGS) entry which is preliminary data.</text>
</comment>
<proteinExistence type="predicted"/>
<protein>
    <submittedName>
        <fullName evidence="1">Uncharacterized protein</fullName>
    </submittedName>
</protein>
<evidence type="ECO:0000313" key="1">
    <source>
        <dbReference type="EMBL" id="MPN02871.1"/>
    </source>
</evidence>